<comment type="caution">
    <text evidence="2">The sequence shown here is derived from an EMBL/GenBank/DDBJ whole genome shotgun (WGS) entry which is preliminary data.</text>
</comment>
<evidence type="ECO:0000313" key="3">
    <source>
        <dbReference type="Proteomes" id="UP000093928"/>
    </source>
</evidence>
<reference evidence="2 3" key="1">
    <citation type="submission" date="2016-06" db="EMBL/GenBank/DDBJ databases">
        <authorList>
            <person name="Kjaerup R.B."/>
            <person name="Dalgaard T.S."/>
            <person name="Juul-Madsen H.R."/>
        </authorList>
    </citation>
    <scope>NUCLEOTIDE SEQUENCE [LARGE SCALE GENOMIC DNA]</scope>
    <source>
        <strain evidence="2 3">1165133.8</strain>
    </source>
</reference>
<dbReference type="GO" id="GO:0046503">
    <property type="term" value="P:glycerolipid catabolic process"/>
    <property type="evidence" value="ECO:0007669"/>
    <property type="project" value="TreeGrafter"/>
</dbReference>
<dbReference type="Gene3D" id="3.40.50.1820">
    <property type="entry name" value="alpha/beta hydrolase"/>
    <property type="match status" value="1"/>
</dbReference>
<proteinExistence type="predicted"/>
<dbReference type="OrthoDB" id="8957634at2"/>
<evidence type="ECO:0000259" key="1">
    <source>
        <dbReference type="Pfam" id="PF00561"/>
    </source>
</evidence>
<name>A0A1A3NNI9_MYCAS</name>
<dbReference type="InterPro" id="IPR029058">
    <property type="entry name" value="AB_hydrolase_fold"/>
</dbReference>
<protein>
    <submittedName>
        <fullName evidence="2">Alpha/beta hydrolase</fullName>
    </submittedName>
</protein>
<dbReference type="AlphaFoldDB" id="A0A1A3NNI9"/>
<accession>A0A1A3NNI9</accession>
<dbReference type="InterPro" id="IPR050471">
    <property type="entry name" value="AB_hydrolase"/>
</dbReference>
<dbReference type="Proteomes" id="UP000093928">
    <property type="component" value="Unassembled WGS sequence"/>
</dbReference>
<feature type="domain" description="AB hydrolase-1" evidence="1">
    <location>
        <begin position="29"/>
        <end position="278"/>
    </location>
</feature>
<organism evidence="2 3">
    <name type="scientific">Mycobacterium asiaticum</name>
    <dbReference type="NCBI Taxonomy" id="1790"/>
    <lineage>
        <taxon>Bacteria</taxon>
        <taxon>Bacillati</taxon>
        <taxon>Actinomycetota</taxon>
        <taxon>Actinomycetes</taxon>
        <taxon>Mycobacteriales</taxon>
        <taxon>Mycobacteriaceae</taxon>
        <taxon>Mycobacterium</taxon>
    </lineage>
</organism>
<dbReference type="PANTHER" id="PTHR43433">
    <property type="entry name" value="HYDROLASE, ALPHA/BETA FOLD FAMILY PROTEIN"/>
    <property type="match status" value="1"/>
</dbReference>
<evidence type="ECO:0000313" key="2">
    <source>
        <dbReference type="EMBL" id="OBK22910.1"/>
    </source>
</evidence>
<dbReference type="Pfam" id="PF00561">
    <property type="entry name" value="Abhydrolase_1"/>
    <property type="match status" value="1"/>
</dbReference>
<keyword evidence="2" id="KW-0378">Hydrolase</keyword>
<dbReference type="RefSeq" id="WP_065145844.1">
    <property type="nucleotide sequence ID" value="NZ_LZLS01000184.1"/>
</dbReference>
<dbReference type="SUPFAM" id="SSF53474">
    <property type="entry name" value="alpha/beta-Hydrolases"/>
    <property type="match status" value="1"/>
</dbReference>
<dbReference type="InterPro" id="IPR000073">
    <property type="entry name" value="AB_hydrolase_1"/>
</dbReference>
<gene>
    <name evidence="2" type="ORF">A5634_06985</name>
</gene>
<sequence length="307" mass="32714">MSDNGVDRYATLTSGTIICFRVSGDEADPAILLIAGLGEDLTSWTDSFVRSIVAQRFRVIAMDNRDVGQSTFAATPAPALWRQVMRRPRSDAYSLADMANDCVGLLDHLGITQAHLVGRSMGGMIAQTLAATEPQRVLSLTSIYSTTGARNVGQPALSTMRLLVAPAAKNRTAAVRNHLQITRHLAGTAYPIDDAAEAAIAARGWDRAAGDPTAGVARQIQAIQCSGDRTAKLCRIIAPTLVINGERDLMVHPSGGVATANAIRSAQHIFIPGMGHHIPQALVDPITRYISQHADRVNQGGNHVEIS</sequence>
<dbReference type="GO" id="GO:0004806">
    <property type="term" value="F:triacylglycerol lipase activity"/>
    <property type="evidence" value="ECO:0007669"/>
    <property type="project" value="TreeGrafter"/>
</dbReference>
<dbReference type="PANTHER" id="PTHR43433:SF5">
    <property type="entry name" value="AB HYDROLASE-1 DOMAIN-CONTAINING PROTEIN"/>
    <property type="match status" value="1"/>
</dbReference>
<dbReference type="EMBL" id="LZLS01000184">
    <property type="protein sequence ID" value="OBK22910.1"/>
    <property type="molecule type" value="Genomic_DNA"/>
</dbReference>